<evidence type="ECO:0000256" key="7">
    <source>
        <dbReference type="ARBA" id="ARBA00022516"/>
    </source>
</evidence>
<dbReference type="GO" id="GO:0008654">
    <property type="term" value="P:phospholipid biosynthetic process"/>
    <property type="evidence" value="ECO:0007669"/>
    <property type="project" value="UniProtKB-KW"/>
</dbReference>
<evidence type="ECO:0000256" key="1">
    <source>
        <dbReference type="ARBA" id="ARBA00000287"/>
    </source>
</evidence>
<evidence type="ECO:0000256" key="4">
    <source>
        <dbReference type="ARBA" id="ARBA00010441"/>
    </source>
</evidence>
<dbReference type="InterPro" id="IPR000462">
    <property type="entry name" value="CDP-OH_P_trans"/>
</dbReference>
<reference evidence="17" key="1">
    <citation type="submission" date="2018-05" db="EMBL/GenBank/DDBJ databases">
        <authorList>
            <person name="Lanie J.A."/>
            <person name="Ng W.-L."/>
            <person name="Kazmierczak K.M."/>
            <person name="Andrzejewski T.M."/>
            <person name="Davidsen T.M."/>
            <person name="Wayne K.J."/>
            <person name="Tettelin H."/>
            <person name="Glass J.I."/>
            <person name="Rusch D."/>
            <person name="Podicherti R."/>
            <person name="Tsui H.-C.T."/>
            <person name="Winkler M.E."/>
        </authorList>
    </citation>
    <scope>NUCLEOTIDE SEQUENCE</scope>
</reference>
<dbReference type="Pfam" id="PF01066">
    <property type="entry name" value="CDP-OH_P_transf"/>
    <property type="match status" value="1"/>
</dbReference>
<keyword evidence="13" id="KW-0594">Phospholipid biosynthesis</keyword>
<keyword evidence="9 16" id="KW-0812">Transmembrane</keyword>
<accession>A0A381NU20</accession>
<evidence type="ECO:0000256" key="3">
    <source>
        <dbReference type="ARBA" id="ARBA00004308"/>
    </source>
</evidence>
<name>A0A381NU20_9ZZZZ</name>
<dbReference type="InterPro" id="IPR048254">
    <property type="entry name" value="CDP_ALCOHOL_P_TRANSF_CS"/>
</dbReference>
<organism evidence="17">
    <name type="scientific">marine metagenome</name>
    <dbReference type="NCBI Taxonomy" id="408172"/>
    <lineage>
        <taxon>unclassified sequences</taxon>
        <taxon>metagenomes</taxon>
        <taxon>ecological metagenomes</taxon>
    </lineage>
</organism>
<keyword evidence="11" id="KW-0443">Lipid metabolism</keyword>
<dbReference type="EC" id="2.7.8.8" evidence="5"/>
<evidence type="ECO:0000313" key="17">
    <source>
        <dbReference type="EMBL" id="SUZ57769.1"/>
    </source>
</evidence>
<evidence type="ECO:0000256" key="10">
    <source>
        <dbReference type="ARBA" id="ARBA00022989"/>
    </source>
</evidence>
<feature type="transmembrane region" description="Helical" evidence="16">
    <location>
        <begin position="113"/>
        <end position="137"/>
    </location>
</feature>
<keyword evidence="10 16" id="KW-1133">Transmembrane helix</keyword>
<keyword evidence="14" id="KW-1208">Phospholipid metabolism</keyword>
<gene>
    <name evidence="17" type="ORF">METZ01_LOCUS10623</name>
</gene>
<sequence length="189" mass="21422">MSLIFDYLDGLTARKLNLISNFGKQLDSLADLVSFGVLPSLVIFDWLSNNSTYNMLEYISVLILVASAFRLAKFNISQSSSNDFIGLPTPANALFFVSIFYSSKYATFLNDKILVGLVIIFSLLMISNIRFISMKFIDYSLAENINKYIIILVSLLCFLLLGIDGFPFIILFYISYSFFNGLFHRNNSK</sequence>
<proteinExistence type="inferred from homology"/>
<feature type="transmembrane region" description="Helical" evidence="16">
    <location>
        <begin position="53"/>
        <end position="72"/>
    </location>
</feature>
<keyword evidence="12 16" id="KW-0472">Membrane</keyword>
<dbReference type="InterPro" id="IPR004533">
    <property type="entry name" value="CDP-diaglyc--ser_O-PTrfase"/>
</dbReference>
<evidence type="ECO:0000256" key="16">
    <source>
        <dbReference type="SAM" id="Phobius"/>
    </source>
</evidence>
<comment type="similarity">
    <text evidence="4">Belongs to the CDP-alcohol phosphatidyltransferase class-I family.</text>
</comment>
<dbReference type="PROSITE" id="PS00379">
    <property type="entry name" value="CDP_ALCOHOL_P_TRANSF"/>
    <property type="match status" value="1"/>
</dbReference>
<dbReference type="EMBL" id="UINC01000577">
    <property type="protein sequence ID" value="SUZ57769.1"/>
    <property type="molecule type" value="Genomic_DNA"/>
</dbReference>
<evidence type="ECO:0000256" key="14">
    <source>
        <dbReference type="ARBA" id="ARBA00023264"/>
    </source>
</evidence>
<comment type="catalytic activity">
    <reaction evidence="1">
        <text>a CDP-1,2-diacyl-sn-glycerol + L-serine = a 1,2-diacyl-sn-glycero-3-phospho-L-serine + CMP + H(+)</text>
        <dbReference type="Rhea" id="RHEA:16913"/>
        <dbReference type="ChEBI" id="CHEBI:15378"/>
        <dbReference type="ChEBI" id="CHEBI:33384"/>
        <dbReference type="ChEBI" id="CHEBI:57262"/>
        <dbReference type="ChEBI" id="CHEBI:58332"/>
        <dbReference type="ChEBI" id="CHEBI:60377"/>
        <dbReference type="EC" id="2.7.8.8"/>
    </reaction>
</comment>
<evidence type="ECO:0000256" key="9">
    <source>
        <dbReference type="ARBA" id="ARBA00022692"/>
    </source>
</evidence>
<feature type="transmembrane region" description="Helical" evidence="16">
    <location>
        <begin position="84"/>
        <end position="101"/>
    </location>
</feature>
<evidence type="ECO:0000256" key="13">
    <source>
        <dbReference type="ARBA" id="ARBA00023209"/>
    </source>
</evidence>
<dbReference type="NCBIfam" id="TIGR00473">
    <property type="entry name" value="pssA"/>
    <property type="match status" value="1"/>
</dbReference>
<feature type="transmembrane region" description="Helical" evidence="16">
    <location>
        <begin position="149"/>
        <end position="174"/>
    </location>
</feature>
<evidence type="ECO:0000256" key="15">
    <source>
        <dbReference type="ARBA" id="ARBA00032361"/>
    </source>
</evidence>
<keyword evidence="8" id="KW-0808">Transferase</keyword>
<dbReference type="InterPro" id="IPR043130">
    <property type="entry name" value="CDP-OH_PTrfase_TM_dom"/>
</dbReference>
<evidence type="ECO:0000256" key="6">
    <source>
        <dbReference type="ARBA" id="ARBA00017171"/>
    </source>
</evidence>
<dbReference type="Gene3D" id="1.20.120.1760">
    <property type="match status" value="1"/>
</dbReference>
<evidence type="ECO:0000256" key="12">
    <source>
        <dbReference type="ARBA" id="ARBA00023136"/>
    </source>
</evidence>
<dbReference type="GO" id="GO:0016020">
    <property type="term" value="C:membrane"/>
    <property type="evidence" value="ECO:0007669"/>
    <property type="project" value="UniProtKB-SubCell"/>
</dbReference>
<evidence type="ECO:0000256" key="2">
    <source>
        <dbReference type="ARBA" id="ARBA00004141"/>
    </source>
</evidence>
<evidence type="ECO:0000256" key="5">
    <source>
        <dbReference type="ARBA" id="ARBA00013174"/>
    </source>
</evidence>
<dbReference type="AlphaFoldDB" id="A0A381NU20"/>
<dbReference type="GO" id="GO:0003882">
    <property type="term" value="F:CDP-diacylglycerol-serine O-phosphatidyltransferase activity"/>
    <property type="evidence" value="ECO:0007669"/>
    <property type="project" value="UniProtKB-EC"/>
</dbReference>
<keyword evidence="7" id="KW-0444">Lipid biosynthesis</keyword>
<protein>
    <recommendedName>
        <fullName evidence="6">CDP-diacylglycerol--serine O-phosphatidyltransferase</fullName>
        <ecNumber evidence="5">2.7.8.8</ecNumber>
    </recommendedName>
    <alternativeName>
        <fullName evidence="15">Phosphatidylserine synthase</fullName>
    </alternativeName>
</protein>
<evidence type="ECO:0000256" key="8">
    <source>
        <dbReference type="ARBA" id="ARBA00022679"/>
    </source>
</evidence>
<comment type="subcellular location">
    <subcellularLocation>
        <location evidence="3">Endomembrane system</location>
    </subcellularLocation>
    <subcellularLocation>
        <location evidence="2">Membrane</location>
        <topology evidence="2">Multi-pass membrane protein</topology>
    </subcellularLocation>
</comment>
<dbReference type="GO" id="GO:0012505">
    <property type="term" value="C:endomembrane system"/>
    <property type="evidence" value="ECO:0007669"/>
    <property type="project" value="UniProtKB-SubCell"/>
</dbReference>
<evidence type="ECO:0000256" key="11">
    <source>
        <dbReference type="ARBA" id="ARBA00023098"/>
    </source>
</evidence>